<gene>
    <name evidence="9" type="primary">NDAI0C05420</name>
    <name evidence="9" type="ordered locus">NDAI_0C05420</name>
</gene>
<dbReference type="GeneID" id="11496551"/>
<dbReference type="AlphaFoldDB" id="G0W8U0"/>
<evidence type="ECO:0000313" key="10">
    <source>
        <dbReference type="Proteomes" id="UP000000689"/>
    </source>
</evidence>
<keyword evidence="8" id="KW-1133">Transmembrane helix</keyword>
<feature type="transmembrane region" description="Helical" evidence="8">
    <location>
        <begin position="67"/>
        <end position="85"/>
    </location>
</feature>
<dbReference type="GO" id="GO:0000032">
    <property type="term" value="P:cell wall mannoprotein biosynthetic process"/>
    <property type="evidence" value="ECO:0007669"/>
    <property type="project" value="TreeGrafter"/>
</dbReference>
<evidence type="ECO:0000313" key="9">
    <source>
        <dbReference type="EMBL" id="CCD24201.1"/>
    </source>
</evidence>
<comment type="similarity">
    <text evidence="2">Belongs to the glycosyltransferase 15 family.</text>
</comment>
<keyword evidence="10" id="KW-1185">Reference proteome</keyword>
<dbReference type="OrthoDB" id="439943at2759"/>
<evidence type="ECO:0000256" key="7">
    <source>
        <dbReference type="SAM" id="MobiDB-lite"/>
    </source>
</evidence>
<keyword evidence="8" id="KW-0472">Membrane</keyword>
<dbReference type="SUPFAM" id="SSF53448">
    <property type="entry name" value="Nucleotide-diphospho-sugar transferases"/>
    <property type="match status" value="1"/>
</dbReference>
<dbReference type="InterPro" id="IPR002685">
    <property type="entry name" value="Glyco_trans_15"/>
</dbReference>
<dbReference type="KEGG" id="ndi:NDAI_0C05420"/>
<organism evidence="9 10">
    <name type="scientific">Naumovozyma dairenensis (strain ATCC 10597 / BCRC 20456 / CBS 421 / NBRC 0211 / NRRL Y-12639)</name>
    <name type="common">Saccharomyces dairenensis</name>
    <dbReference type="NCBI Taxonomy" id="1071378"/>
    <lineage>
        <taxon>Eukaryota</taxon>
        <taxon>Fungi</taxon>
        <taxon>Dikarya</taxon>
        <taxon>Ascomycota</taxon>
        <taxon>Saccharomycotina</taxon>
        <taxon>Saccharomycetes</taxon>
        <taxon>Saccharomycetales</taxon>
        <taxon>Saccharomycetaceae</taxon>
        <taxon>Naumovozyma</taxon>
    </lineage>
</organism>
<evidence type="ECO:0008006" key="11">
    <source>
        <dbReference type="Google" id="ProtNLM"/>
    </source>
</evidence>
<dbReference type="Proteomes" id="UP000000689">
    <property type="component" value="Chromosome 3"/>
</dbReference>
<dbReference type="GO" id="GO:0005794">
    <property type="term" value="C:Golgi apparatus"/>
    <property type="evidence" value="ECO:0007669"/>
    <property type="project" value="TreeGrafter"/>
</dbReference>
<dbReference type="Pfam" id="PF01793">
    <property type="entry name" value="Glyco_transf_15"/>
    <property type="match status" value="1"/>
</dbReference>
<evidence type="ECO:0000256" key="3">
    <source>
        <dbReference type="ARBA" id="ARBA00022676"/>
    </source>
</evidence>
<dbReference type="EMBL" id="HE580269">
    <property type="protein sequence ID" value="CCD24201.1"/>
    <property type="molecule type" value="Genomic_DNA"/>
</dbReference>
<accession>G0W8U0</accession>
<dbReference type="eggNOG" id="KOG4472">
    <property type="taxonomic scope" value="Eukaryota"/>
</dbReference>
<dbReference type="GO" id="GO:0016020">
    <property type="term" value="C:membrane"/>
    <property type="evidence" value="ECO:0007669"/>
    <property type="project" value="UniProtKB-SubCell"/>
</dbReference>
<keyword evidence="5" id="KW-0735">Signal-anchor</keyword>
<dbReference type="FunFam" id="3.90.550.10:FF:000051">
    <property type="entry name" value="Alpha-1,2-mannosyltransferase (Ktr4)"/>
    <property type="match status" value="1"/>
</dbReference>
<evidence type="ECO:0000256" key="5">
    <source>
        <dbReference type="ARBA" id="ARBA00022968"/>
    </source>
</evidence>
<comment type="subcellular location">
    <subcellularLocation>
        <location evidence="1">Membrane</location>
        <topology evidence="1">Single-pass type II membrane protein</topology>
    </subcellularLocation>
</comment>
<dbReference type="PIRSF" id="PIRSF018153">
    <property type="entry name" value="Glyco_trans_15"/>
    <property type="match status" value="1"/>
</dbReference>
<keyword evidence="4" id="KW-0808">Transferase</keyword>
<proteinExistence type="inferred from homology"/>
<dbReference type="OMA" id="YCDIQYD"/>
<dbReference type="HOGENOM" id="CLU_024327_4_1_1"/>
<feature type="region of interest" description="Disordered" evidence="7">
    <location>
        <begin position="1"/>
        <end position="63"/>
    </location>
</feature>
<dbReference type="GO" id="GO:0006493">
    <property type="term" value="P:protein O-linked glycosylation"/>
    <property type="evidence" value="ECO:0007669"/>
    <property type="project" value="EnsemblFungi"/>
</dbReference>
<sequence length="453" mass="53311">MDEKLAGQGGLNESFEVIDGENERLKQEQAQLIESSSDSMVDESDDESKNGVPRTGHPSSNKNDMSVKVLLSSLIMLFTGLFIVYTNPGHGKGRPIVRLPSRESEDYIIPFTDKSQNVFHPEDDGILERAAMVTLSRNSDLYDLLSAIHDVESHFNNRYHYDWVFLNDKPFSEEFKRLTTALVSGNTKYGLIDEEQWSIPPWIDRNKFEKERRAMEENGVPYGDSEVYRHMCRYQSGFIWRHPLVDEYDYYWRVDTDIKIYCDIQYDIFKFMRVNNKKYGFILSLEEYQETIPTFWQTVTNFTKEYEHHVNENNLLDFVSDDGGKTFNGCHFWTNFEIASLKFYRSQAYRDYFDYLDHSGGFYYERWGDAPVHSIGAALLLDKSEVHFFDGLGFYHPDFHSCPVEEDIRVQNKCICNPAYDNTWWKEYFCTRKFFKAQDYEIPEQVKKSKSKP</sequence>
<keyword evidence="3" id="KW-0328">Glycosyltransferase</keyword>
<dbReference type="Gene3D" id="3.90.550.10">
    <property type="entry name" value="Spore Coat Polysaccharide Biosynthesis Protein SpsA, Chain A"/>
    <property type="match status" value="1"/>
</dbReference>
<dbReference type="GO" id="GO:0006491">
    <property type="term" value="P:N-glycan processing"/>
    <property type="evidence" value="ECO:0007669"/>
    <property type="project" value="EnsemblFungi"/>
</dbReference>
<evidence type="ECO:0000256" key="8">
    <source>
        <dbReference type="SAM" id="Phobius"/>
    </source>
</evidence>
<evidence type="ECO:0000256" key="1">
    <source>
        <dbReference type="ARBA" id="ARBA00004606"/>
    </source>
</evidence>
<keyword evidence="8" id="KW-0812">Transmembrane</keyword>
<name>G0W8U0_NAUDC</name>
<dbReference type="PANTHER" id="PTHR31121:SF11">
    <property type="entry name" value="MANNOSYLTRANSFERASE KTR3-RELATED"/>
    <property type="match status" value="1"/>
</dbReference>
<dbReference type="PANTHER" id="PTHR31121">
    <property type="entry name" value="ALPHA-1,2 MANNOSYLTRANSFERASE KTR1"/>
    <property type="match status" value="1"/>
</dbReference>
<reference evidence="9 10" key="1">
    <citation type="journal article" date="2011" name="Proc. Natl. Acad. Sci. U.S.A.">
        <title>Evolutionary erosion of yeast sex chromosomes by mating-type switching accidents.</title>
        <authorList>
            <person name="Gordon J.L."/>
            <person name="Armisen D."/>
            <person name="Proux-Wera E."/>
            <person name="Oheigeartaigh S.S."/>
            <person name="Byrne K.P."/>
            <person name="Wolfe K.H."/>
        </authorList>
    </citation>
    <scope>NUCLEOTIDE SEQUENCE [LARGE SCALE GENOMIC DNA]</scope>
    <source>
        <strain evidence="10">ATCC 10597 / BCRC 20456 / CBS 421 / NBRC 0211 / NRRL Y-12639</strain>
    </source>
</reference>
<dbReference type="InterPro" id="IPR029044">
    <property type="entry name" value="Nucleotide-diphossugar_trans"/>
</dbReference>
<dbReference type="RefSeq" id="XP_003669444.1">
    <property type="nucleotide sequence ID" value="XM_003669396.1"/>
</dbReference>
<dbReference type="GO" id="GO:0000026">
    <property type="term" value="F:alpha-1,2-mannosyltransferase activity"/>
    <property type="evidence" value="ECO:0007669"/>
    <property type="project" value="TreeGrafter"/>
</dbReference>
<evidence type="ECO:0000256" key="2">
    <source>
        <dbReference type="ARBA" id="ARBA00007677"/>
    </source>
</evidence>
<evidence type="ECO:0000256" key="6">
    <source>
        <dbReference type="PIRSR" id="PIRSR018153-1"/>
    </source>
</evidence>
<evidence type="ECO:0000256" key="4">
    <source>
        <dbReference type="ARBA" id="ARBA00022679"/>
    </source>
</evidence>
<protein>
    <recommendedName>
        <fullName evidence="11">Glycosyltransferase family 15 protein</fullName>
    </recommendedName>
</protein>
<feature type="active site" description="Nucleophile" evidence="6">
    <location>
        <position position="337"/>
    </location>
</feature>